<dbReference type="NCBIfam" id="TIGR00976">
    <property type="entry name" value="CocE_NonD"/>
    <property type="match status" value="1"/>
</dbReference>
<name>A0A1T5BL47_9SPHN</name>
<dbReference type="SUPFAM" id="SSF49785">
    <property type="entry name" value="Galactose-binding domain-like"/>
    <property type="match status" value="1"/>
</dbReference>
<evidence type="ECO:0000259" key="3">
    <source>
        <dbReference type="SMART" id="SM00939"/>
    </source>
</evidence>
<dbReference type="InterPro" id="IPR029058">
    <property type="entry name" value="AB_hydrolase_fold"/>
</dbReference>
<dbReference type="InterPro" id="IPR005674">
    <property type="entry name" value="CocE/Ser_esterase"/>
</dbReference>
<dbReference type="AlphaFoldDB" id="A0A1T5BL47"/>
<dbReference type="SMART" id="SM00939">
    <property type="entry name" value="PepX_C"/>
    <property type="match status" value="1"/>
</dbReference>
<evidence type="ECO:0000256" key="1">
    <source>
        <dbReference type="ARBA" id="ARBA00022801"/>
    </source>
</evidence>
<feature type="region of interest" description="Disordered" evidence="2">
    <location>
        <begin position="398"/>
        <end position="417"/>
    </location>
</feature>
<gene>
    <name evidence="4" type="ORF">SAMN06295920_10396</name>
</gene>
<protein>
    <recommendedName>
        <fullName evidence="3">Xaa-Pro dipeptidyl-peptidase C-terminal domain-containing protein</fullName>
    </recommendedName>
</protein>
<dbReference type="InterPro" id="IPR000383">
    <property type="entry name" value="Xaa-Pro-like_dom"/>
</dbReference>
<dbReference type="STRING" id="439228.SAMN06295920_10396"/>
<dbReference type="PROSITE" id="PS51318">
    <property type="entry name" value="TAT"/>
    <property type="match status" value="1"/>
</dbReference>
<evidence type="ECO:0000313" key="5">
    <source>
        <dbReference type="Proteomes" id="UP000189818"/>
    </source>
</evidence>
<reference evidence="5" key="1">
    <citation type="submission" date="2017-02" db="EMBL/GenBank/DDBJ databases">
        <authorList>
            <person name="Varghese N."/>
            <person name="Submissions S."/>
        </authorList>
    </citation>
    <scope>NUCLEOTIDE SEQUENCE [LARGE SCALE GENOMIC DNA]</scope>
    <source>
        <strain evidence="5">UM2</strain>
    </source>
</reference>
<dbReference type="InterPro" id="IPR013736">
    <property type="entry name" value="Xaa-Pro_dipept_C"/>
</dbReference>
<dbReference type="Pfam" id="PF08530">
    <property type="entry name" value="PepX_C"/>
    <property type="match status" value="1"/>
</dbReference>
<dbReference type="InterPro" id="IPR006311">
    <property type="entry name" value="TAT_signal"/>
</dbReference>
<keyword evidence="5" id="KW-1185">Reference proteome</keyword>
<dbReference type="PANTHER" id="PTHR43056:SF10">
    <property type="entry name" value="COCE_NOND FAMILY, PUTATIVE (AFU_ORTHOLOGUE AFUA_7G00600)-RELATED"/>
    <property type="match status" value="1"/>
</dbReference>
<evidence type="ECO:0000256" key="2">
    <source>
        <dbReference type="SAM" id="MobiDB-lite"/>
    </source>
</evidence>
<keyword evidence="1" id="KW-0378">Hydrolase</keyword>
<organism evidence="4 5">
    <name type="scientific">Rhizorhabdus histidinilytica</name>
    <dbReference type="NCBI Taxonomy" id="439228"/>
    <lineage>
        <taxon>Bacteria</taxon>
        <taxon>Pseudomonadati</taxon>
        <taxon>Pseudomonadota</taxon>
        <taxon>Alphaproteobacteria</taxon>
        <taxon>Sphingomonadales</taxon>
        <taxon>Sphingomonadaceae</taxon>
        <taxon>Rhizorhabdus</taxon>
    </lineage>
</organism>
<dbReference type="InterPro" id="IPR050585">
    <property type="entry name" value="Xaa-Pro_dipeptidyl-ppase/CocE"/>
</dbReference>
<feature type="domain" description="Xaa-Pro dipeptidyl-peptidase C-terminal" evidence="3">
    <location>
        <begin position="340"/>
        <end position="595"/>
    </location>
</feature>
<dbReference type="Gene3D" id="2.60.120.260">
    <property type="entry name" value="Galactose-binding domain-like"/>
    <property type="match status" value="1"/>
</dbReference>
<evidence type="ECO:0000313" key="4">
    <source>
        <dbReference type="EMBL" id="SKB48012.1"/>
    </source>
</evidence>
<dbReference type="Proteomes" id="UP000189818">
    <property type="component" value="Unassembled WGS sequence"/>
</dbReference>
<dbReference type="PANTHER" id="PTHR43056">
    <property type="entry name" value="PEPTIDASE S9 PROLYL OLIGOPEPTIDASE"/>
    <property type="match status" value="1"/>
</dbReference>
<dbReference type="GO" id="GO:0008239">
    <property type="term" value="F:dipeptidyl-peptidase activity"/>
    <property type="evidence" value="ECO:0007669"/>
    <property type="project" value="InterPro"/>
</dbReference>
<dbReference type="EMBL" id="FUYM01000003">
    <property type="protein sequence ID" value="SKB48012.1"/>
    <property type="molecule type" value="Genomic_DNA"/>
</dbReference>
<sequence>MQPLLDRRSVLGGIAAGAALLGASRVGATEEIDVATNLSVAMRDGTLLRADLYRPAGPGPFPTLIQRTPYNKDMFAGLGRIFAARGFLTVIQDMRGQFASEGRFLPWVHEGDDGYDSIEWAARLPQSNGRVGTFGASYSGFCQWQAALRRPPHLAAMAVQVAPADLYEQWVYPGGAFALSFNETWLLHNVAASAAARLPDGKAIQAGMARDYAALRDHWYDHLPLDDFPPLLPDRPELTGYYFDWLKHHPTRDDYWQALSLRGRHGRISVPVLNFAGWYDVFLAGTIENYQAMRDHGGSRVARRNSSLVIGPWAHLNWGTRLGDVDFGAAAVSPFVDMTAAWFDRWLRNHGNAGPADEAPIHYFMMGENRWRTASNWPPGPPRPVPYHLASGGRANSLAGDGRLDTAPPAPRSKPDRFVYDPATPVPSIGGHSCCYGPESPMGPYDQRPVESRSDVLVYTSDALPAELAIAGPVTVELWAATSAPDTDFTAKLVAVEPDGRAINLSDGIIRARYRNGFEHPEPVQPGTAHRYRITLNPTAHLFKAGHRIRVEISSSNFPTYDRNPNSGDPIGRSIRMMPAQQVVFHDESHPSALILPVQVH</sequence>
<proteinExistence type="predicted"/>
<dbReference type="Gene3D" id="3.40.50.1820">
    <property type="entry name" value="alpha/beta hydrolase"/>
    <property type="match status" value="1"/>
</dbReference>
<dbReference type="Gene3D" id="1.10.3020.10">
    <property type="entry name" value="alpha-amino acid ester hydrolase ( Helical cap domain)"/>
    <property type="match status" value="1"/>
</dbReference>
<dbReference type="InterPro" id="IPR008979">
    <property type="entry name" value="Galactose-bd-like_sf"/>
</dbReference>
<dbReference type="Pfam" id="PF02129">
    <property type="entry name" value="Peptidase_S15"/>
    <property type="match status" value="1"/>
</dbReference>
<accession>A0A1T5BL47</accession>
<dbReference type="SUPFAM" id="SSF53474">
    <property type="entry name" value="alpha/beta-Hydrolases"/>
    <property type="match status" value="1"/>
</dbReference>